<dbReference type="SUPFAM" id="SSF54506">
    <property type="entry name" value="Diaminopimelate epimerase-like"/>
    <property type="match status" value="2"/>
</dbReference>
<reference evidence="11" key="1">
    <citation type="journal article" date="2019" name="Int. J. Syst. Evol. Microbiol.">
        <title>The Global Catalogue of Microorganisms (GCM) 10K type strain sequencing project: providing services to taxonomists for standard genome sequencing and annotation.</title>
        <authorList>
            <consortium name="The Broad Institute Genomics Platform"/>
            <consortium name="The Broad Institute Genome Sequencing Center for Infectious Disease"/>
            <person name="Wu L."/>
            <person name="Ma J."/>
        </authorList>
    </citation>
    <scope>NUCLEOTIDE SEQUENCE [LARGE SCALE GENOMIC DNA]</scope>
    <source>
        <strain evidence="11">CGMCC 1.15772</strain>
    </source>
</reference>
<protein>
    <recommendedName>
        <fullName evidence="3 8">Diaminopimelate epimerase</fullName>
        <shortName evidence="8">DAP epimerase</shortName>
        <ecNumber evidence="3 8">5.1.1.7</ecNumber>
    </recommendedName>
    <alternativeName>
        <fullName evidence="8">PLP-independent amino acid racemase</fullName>
    </alternativeName>
</protein>
<keyword evidence="5 8" id="KW-0457">Lysine biosynthesis</keyword>
<dbReference type="PANTHER" id="PTHR31689">
    <property type="entry name" value="DIAMINOPIMELATE EPIMERASE, CHLOROPLASTIC"/>
    <property type="match status" value="1"/>
</dbReference>
<dbReference type="NCBIfam" id="TIGR00652">
    <property type="entry name" value="DapF"/>
    <property type="match status" value="1"/>
</dbReference>
<evidence type="ECO:0000256" key="6">
    <source>
        <dbReference type="ARBA" id="ARBA00023235"/>
    </source>
</evidence>
<feature type="site" description="Could be important to modulate the pK values of the two catalytic cysteine residues" evidence="8">
    <location>
        <position position="163"/>
    </location>
</feature>
<dbReference type="Proteomes" id="UP001596507">
    <property type="component" value="Unassembled WGS sequence"/>
</dbReference>
<evidence type="ECO:0000313" key="11">
    <source>
        <dbReference type="Proteomes" id="UP001596507"/>
    </source>
</evidence>
<comment type="function">
    <text evidence="8">Catalyzes the stereoinversion of LL-2,6-diaminopimelate (L,L-DAP) to meso-diaminopimelate (meso-DAP), a precursor of L-lysine and an essential component of the bacterial peptidoglycan.</text>
</comment>
<comment type="pathway">
    <text evidence="1 8">Amino-acid biosynthesis; L-lysine biosynthesis via DAP pathway; DL-2,6-diaminopimelate from LL-2,6-diaminopimelate: step 1/1.</text>
</comment>
<feature type="binding site" evidence="8">
    <location>
        <position position="194"/>
    </location>
    <ligand>
        <name>substrate</name>
    </ligand>
</feature>
<feature type="active site" evidence="9">
    <location>
        <position position="86"/>
    </location>
</feature>
<dbReference type="EC" id="5.1.1.7" evidence="3 8"/>
<evidence type="ECO:0000256" key="9">
    <source>
        <dbReference type="PROSITE-ProRule" id="PRU10125"/>
    </source>
</evidence>
<dbReference type="InterPro" id="IPR001653">
    <property type="entry name" value="DAP_epimerase_DapF"/>
</dbReference>
<dbReference type="HAMAP" id="MF_00197">
    <property type="entry name" value="DAP_epimerase"/>
    <property type="match status" value="1"/>
</dbReference>
<keyword evidence="11" id="KW-1185">Reference proteome</keyword>
<keyword evidence="8" id="KW-0963">Cytoplasm</keyword>
<evidence type="ECO:0000256" key="2">
    <source>
        <dbReference type="ARBA" id="ARBA00010219"/>
    </source>
</evidence>
<dbReference type="PROSITE" id="PS01326">
    <property type="entry name" value="DAP_EPIMERASE"/>
    <property type="match status" value="1"/>
</dbReference>
<keyword evidence="4 8" id="KW-0028">Amino-acid biosynthesis</keyword>
<dbReference type="RefSeq" id="WP_262874792.1">
    <property type="nucleotide sequence ID" value="NZ_BAABKW010000001.1"/>
</dbReference>
<comment type="subcellular location">
    <subcellularLocation>
        <location evidence="8">Cytoplasm</location>
    </subcellularLocation>
</comment>
<dbReference type="PANTHER" id="PTHR31689:SF0">
    <property type="entry name" value="DIAMINOPIMELATE EPIMERASE"/>
    <property type="match status" value="1"/>
</dbReference>
<feature type="binding site" evidence="8">
    <location>
        <begin position="228"/>
        <end position="229"/>
    </location>
    <ligand>
        <name>substrate</name>
    </ligand>
</feature>
<feature type="binding site" evidence="8">
    <location>
        <begin position="218"/>
        <end position="219"/>
    </location>
    <ligand>
        <name>substrate</name>
    </ligand>
</feature>
<comment type="subunit">
    <text evidence="8">Homodimer.</text>
</comment>
<dbReference type="Pfam" id="PF01678">
    <property type="entry name" value="DAP_epimerase"/>
    <property type="match status" value="2"/>
</dbReference>
<dbReference type="InterPro" id="IPR018510">
    <property type="entry name" value="DAP_epimerase_AS"/>
</dbReference>
<name>A0ABW2HG53_9MICO</name>
<evidence type="ECO:0000256" key="4">
    <source>
        <dbReference type="ARBA" id="ARBA00022605"/>
    </source>
</evidence>
<proteinExistence type="inferred from homology"/>
<feature type="binding site" evidence="8">
    <location>
        <position position="15"/>
    </location>
    <ligand>
        <name>substrate</name>
    </ligand>
</feature>
<feature type="site" description="Could be important to modulate the pK values of the two catalytic cysteine residues" evidence="8">
    <location>
        <position position="218"/>
    </location>
</feature>
<evidence type="ECO:0000256" key="1">
    <source>
        <dbReference type="ARBA" id="ARBA00005196"/>
    </source>
</evidence>
<feature type="binding site" evidence="8">
    <location>
        <position position="161"/>
    </location>
    <ligand>
        <name>substrate</name>
    </ligand>
</feature>
<dbReference type="Gene3D" id="3.10.310.10">
    <property type="entry name" value="Diaminopimelate Epimerase, Chain A, domain 1"/>
    <property type="match status" value="2"/>
</dbReference>
<evidence type="ECO:0000256" key="7">
    <source>
        <dbReference type="ARBA" id="ARBA00051712"/>
    </source>
</evidence>
<gene>
    <name evidence="8 10" type="primary">dapF</name>
    <name evidence="10" type="ORF">ACFQRL_12960</name>
</gene>
<comment type="caution">
    <text evidence="10">The sequence shown here is derived from an EMBL/GenBank/DDBJ whole genome shotgun (WGS) entry which is preliminary data.</text>
</comment>
<evidence type="ECO:0000256" key="8">
    <source>
        <dbReference type="HAMAP-Rule" id="MF_00197"/>
    </source>
</evidence>
<feature type="binding site" evidence="8">
    <location>
        <begin position="87"/>
        <end position="88"/>
    </location>
    <ligand>
        <name>substrate</name>
    </ligand>
</feature>
<feature type="binding site" evidence="8">
    <location>
        <position position="77"/>
    </location>
    <ligand>
        <name>substrate</name>
    </ligand>
</feature>
<comment type="similarity">
    <text evidence="2 8">Belongs to the diaminopimelate epimerase family.</text>
</comment>
<evidence type="ECO:0000256" key="3">
    <source>
        <dbReference type="ARBA" id="ARBA00013080"/>
    </source>
</evidence>
<evidence type="ECO:0000256" key="5">
    <source>
        <dbReference type="ARBA" id="ARBA00023154"/>
    </source>
</evidence>
<dbReference type="GO" id="GO:0008837">
    <property type="term" value="F:diaminopimelate epimerase activity"/>
    <property type="evidence" value="ECO:0007669"/>
    <property type="project" value="UniProtKB-EC"/>
</dbReference>
<feature type="active site" description="Proton acceptor" evidence="8">
    <location>
        <position position="227"/>
    </location>
</feature>
<evidence type="ECO:0000313" key="10">
    <source>
        <dbReference type="EMBL" id="MFC7269874.1"/>
    </source>
</evidence>
<feature type="active site" description="Proton donor" evidence="8">
    <location>
        <position position="86"/>
    </location>
</feature>
<accession>A0ABW2HG53</accession>
<organism evidence="10 11">
    <name type="scientific">Microbacterium fluvii</name>
    <dbReference type="NCBI Taxonomy" id="415215"/>
    <lineage>
        <taxon>Bacteria</taxon>
        <taxon>Bacillati</taxon>
        <taxon>Actinomycetota</taxon>
        <taxon>Actinomycetes</taxon>
        <taxon>Micrococcales</taxon>
        <taxon>Microbacteriaceae</taxon>
        <taxon>Microbacterium</taxon>
    </lineage>
</organism>
<comment type="caution">
    <text evidence="8">Lacks conserved residue(s) required for the propagation of feature annotation.</text>
</comment>
<dbReference type="EMBL" id="JBHTBE010000003">
    <property type="protein sequence ID" value="MFC7269874.1"/>
    <property type="molecule type" value="Genomic_DNA"/>
</dbReference>
<comment type="catalytic activity">
    <reaction evidence="7 8">
        <text>(2S,6S)-2,6-diaminopimelate = meso-2,6-diaminopimelate</text>
        <dbReference type="Rhea" id="RHEA:15393"/>
        <dbReference type="ChEBI" id="CHEBI:57609"/>
        <dbReference type="ChEBI" id="CHEBI:57791"/>
        <dbReference type="EC" id="5.1.1.7"/>
    </reaction>
</comment>
<keyword evidence="6 8" id="KW-0413">Isomerase</keyword>
<sequence>MPQTIPFAKGHGTGNDFVIVPDADGALALTDDQVAALCDRRFGIGGDGILRVVRAAAIDEGADAAASGAEWFMDYRNADGSAAEMCGNGIRVFAHYLESAGLASLDAPLPIGTRAGVKTLTRSDLGYEVDLGEWIVDDADVLVRAEGIEVARPGQGIDVGNPHVVVALSSEAELAGLDLSTRPQLHPEPAHGANVEFVVPRDPLVQGGVGGIRMRVFERGVGETLSCGTGVAAAALAVRHWAGAAAPDAWTVEVPGGTLGVRMVDGRVLLSGPAALVFSGEVTLA</sequence>